<sequence>MTNQESFRPAVSLVASPNKRMAVLDLAQQAETLGFSGIACPSLGAAMAFCVSLAHATKSIKFWTSIQPIYYSHAIEMANTAAHIHEISDKRFSLGLGVSHGPVINRLGATTATPLADIKTYVATMRTQERFSGELPPIYLAALRNKMLDLATEISQGAIWANASLSNISDQLTNIEASRRSEMFLANMVPTVISDDIAAAQAIHRKTLVGYVSLPNYRNYWRSCGYDEQIDAFEKILESPNKETRSAEIVAAMDTEWLSDCTISGDSDTVREALWGWSQAGVLPIAVMSSTSGGQAKAVNELFAAYSN</sequence>
<dbReference type="InterPro" id="IPR011251">
    <property type="entry name" value="Luciferase-like_dom"/>
</dbReference>
<dbReference type="AlphaFoldDB" id="A0A6J6YBD1"/>
<reference evidence="3" key="1">
    <citation type="submission" date="2020-05" db="EMBL/GenBank/DDBJ databases">
        <authorList>
            <person name="Chiriac C."/>
            <person name="Salcher M."/>
            <person name="Ghai R."/>
            <person name="Kavagutti S V."/>
        </authorList>
    </citation>
    <scope>NUCLEOTIDE SEQUENCE</scope>
</reference>
<dbReference type="EMBL" id="CAFAAP010000123">
    <property type="protein sequence ID" value="CAB4806801.1"/>
    <property type="molecule type" value="Genomic_DNA"/>
</dbReference>
<feature type="domain" description="Luciferase-like" evidence="2">
    <location>
        <begin position="15"/>
        <end position="282"/>
    </location>
</feature>
<dbReference type="GO" id="GO:0016705">
    <property type="term" value="F:oxidoreductase activity, acting on paired donors, with incorporation or reduction of molecular oxygen"/>
    <property type="evidence" value="ECO:0007669"/>
    <property type="project" value="InterPro"/>
</dbReference>
<proteinExistence type="predicted"/>
<accession>A0A6J6YBD1</accession>
<name>A0A6J6YBD1_9ZZZZ</name>
<evidence type="ECO:0000313" key="3">
    <source>
        <dbReference type="EMBL" id="CAB4806801.1"/>
    </source>
</evidence>
<organism evidence="3">
    <name type="scientific">freshwater metagenome</name>
    <dbReference type="NCBI Taxonomy" id="449393"/>
    <lineage>
        <taxon>unclassified sequences</taxon>
        <taxon>metagenomes</taxon>
        <taxon>ecological metagenomes</taxon>
    </lineage>
</organism>
<dbReference type="InterPro" id="IPR050564">
    <property type="entry name" value="F420-G6PD/mer"/>
</dbReference>
<protein>
    <submittedName>
        <fullName evidence="3">Unannotated protein</fullName>
    </submittedName>
</protein>
<dbReference type="Pfam" id="PF00296">
    <property type="entry name" value="Bac_luciferase"/>
    <property type="match status" value="1"/>
</dbReference>
<gene>
    <name evidence="3" type="ORF">UFOPK3026_00863</name>
</gene>
<dbReference type="PANTHER" id="PTHR43244:SF1">
    <property type="entry name" value="5,10-METHYLENETETRAHYDROMETHANOPTERIN REDUCTASE"/>
    <property type="match status" value="1"/>
</dbReference>
<dbReference type="Gene3D" id="3.20.20.30">
    <property type="entry name" value="Luciferase-like domain"/>
    <property type="match status" value="1"/>
</dbReference>
<evidence type="ECO:0000256" key="1">
    <source>
        <dbReference type="ARBA" id="ARBA00023002"/>
    </source>
</evidence>
<dbReference type="SUPFAM" id="SSF51679">
    <property type="entry name" value="Bacterial luciferase-like"/>
    <property type="match status" value="1"/>
</dbReference>
<dbReference type="PANTHER" id="PTHR43244">
    <property type="match status" value="1"/>
</dbReference>
<dbReference type="InterPro" id="IPR036661">
    <property type="entry name" value="Luciferase-like_sf"/>
</dbReference>
<evidence type="ECO:0000259" key="2">
    <source>
        <dbReference type="Pfam" id="PF00296"/>
    </source>
</evidence>
<keyword evidence="1" id="KW-0560">Oxidoreductase</keyword>